<evidence type="ECO:0000256" key="3">
    <source>
        <dbReference type="PIRSR" id="PIRSR607702-2"/>
    </source>
</evidence>
<evidence type="ECO:0000256" key="1">
    <source>
        <dbReference type="ARBA" id="ARBA00010971"/>
    </source>
</evidence>
<dbReference type="OMA" id="GRINHEP"/>
<evidence type="ECO:0000313" key="5">
    <source>
        <dbReference type="Proteomes" id="UP000007754"/>
    </source>
</evidence>
<dbReference type="AlphaFoldDB" id="A0A674G986"/>
<gene>
    <name evidence="4" type="primary">LOC100189978</name>
</gene>
<evidence type="ECO:0000313" key="4">
    <source>
        <dbReference type="Ensembl" id="ENSTGUP00000019277.1"/>
    </source>
</evidence>
<protein>
    <submittedName>
        <fullName evidence="4">Phosphohistidine phosphatase 1-like</fullName>
    </submittedName>
</protein>
<dbReference type="GO" id="GO:0101006">
    <property type="term" value="F:protein histidine phosphatase activity"/>
    <property type="evidence" value="ECO:0007669"/>
    <property type="project" value="TreeGrafter"/>
</dbReference>
<reference evidence="4" key="3">
    <citation type="submission" date="2025-09" db="UniProtKB">
        <authorList>
            <consortium name="Ensembl"/>
        </authorList>
    </citation>
    <scope>IDENTIFICATION</scope>
</reference>
<dbReference type="FunCoup" id="A0A674G986">
    <property type="interactions" value="111"/>
</dbReference>
<feature type="binding site" evidence="3">
    <location>
        <position position="16"/>
    </location>
    <ligand>
        <name>substrate</name>
    </ligand>
</feature>
<dbReference type="Ensembl" id="ENSTGUT00000022738.1">
    <property type="protein sequence ID" value="ENSTGUP00000019277.1"/>
    <property type="gene ID" value="ENSTGUG00000029754.1"/>
</dbReference>
<accession>A0A674G986</accession>
<keyword evidence="5" id="KW-1185">Reference proteome</keyword>
<dbReference type="InterPro" id="IPR007702">
    <property type="entry name" value="Janus"/>
</dbReference>
<dbReference type="GO" id="GO:0005829">
    <property type="term" value="C:cytosol"/>
    <property type="evidence" value="ECO:0007669"/>
    <property type="project" value="TreeGrafter"/>
</dbReference>
<dbReference type="SUPFAM" id="SSF143724">
    <property type="entry name" value="PHP14-like"/>
    <property type="match status" value="1"/>
</dbReference>
<dbReference type="InterPro" id="IPR038596">
    <property type="entry name" value="Janus_sf"/>
</dbReference>
<organism evidence="4 5">
    <name type="scientific">Taeniopygia guttata</name>
    <name type="common">Zebra finch</name>
    <name type="synonym">Poephila guttata</name>
    <dbReference type="NCBI Taxonomy" id="59729"/>
    <lineage>
        <taxon>Eukaryota</taxon>
        <taxon>Metazoa</taxon>
        <taxon>Chordata</taxon>
        <taxon>Craniata</taxon>
        <taxon>Vertebrata</taxon>
        <taxon>Euteleostomi</taxon>
        <taxon>Archelosauria</taxon>
        <taxon>Archosauria</taxon>
        <taxon>Dinosauria</taxon>
        <taxon>Saurischia</taxon>
        <taxon>Theropoda</taxon>
        <taxon>Coelurosauria</taxon>
        <taxon>Aves</taxon>
        <taxon>Neognathae</taxon>
        <taxon>Neoaves</taxon>
        <taxon>Telluraves</taxon>
        <taxon>Australaves</taxon>
        <taxon>Passeriformes</taxon>
        <taxon>Passeroidea</taxon>
        <taxon>Estrildidae</taxon>
        <taxon>Estrildinae</taxon>
        <taxon>Taeniopygia</taxon>
    </lineage>
</organism>
<name>A0A674G986_TAEGU</name>
<dbReference type="InParanoid" id="A0A674G986"/>
<dbReference type="PANTHER" id="PTHR12258">
    <property type="entry name" value="JANUS-A/JANUS-B"/>
    <property type="match status" value="1"/>
</dbReference>
<dbReference type="GeneTree" id="ENSGT00390000002738"/>
<dbReference type="PANTHER" id="PTHR12258:SF11">
    <property type="entry name" value="14 KDA PHOSPHOHISTIDINE PHOSPHATASE"/>
    <property type="match status" value="1"/>
</dbReference>
<dbReference type="Gene3D" id="3.50.20.20">
    <property type="entry name" value="Janus/Ocnus"/>
    <property type="match status" value="1"/>
</dbReference>
<comment type="similarity">
    <text evidence="1">Belongs to the janus family.</text>
</comment>
<dbReference type="Pfam" id="PF05005">
    <property type="entry name" value="Ocnus"/>
    <property type="match status" value="1"/>
</dbReference>
<evidence type="ECO:0000256" key="2">
    <source>
        <dbReference type="PIRSR" id="PIRSR607702-1"/>
    </source>
</evidence>
<dbReference type="Proteomes" id="UP000007754">
    <property type="component" value="Chromosome 8"/>
</dbReference>
<sequence>MAAVRDVEIDPEGTFKYILVRLQRPGGGEQRDIVRGTKAAEFHNHIFEKVNPEMEKLGYECKCLGGGKIEHNSKDKKIRVFGLSTGYGKADHSVTVLHGQMTRNKLVNTMSSSNLVTVSCTLINKIECEFYGCNHKSGLTGLCHCL</sequence>
<reference evidence="4 5" key="1">
    <citation type="journal article" date="2010" name="Nature">
        <title>The genome of a songbird.</title>
        <authorList>
            <person name="Warren W.C."/>
            <person name="Clayton D.F."/>
            <person name="Ellegren H."/>
            <person name="Arnold A.P."/>
            <person name="Hillier L.W."/>
            <person name="Kunstner A."/>
            <person name="Searle S."/>
            <person name="White S."/>
            <person name="Vilella A.J."/>
            <person name="Fairley S."/>
            <person name="Heger A."/>
            <person name="Kong L."/>
            <person name="Ponting C.P."/>
            <person name="Jarvis E.D."/>
            <person name="Mello C.V."/>
            <person name="Minx P."/>
            <person name="Lovell P."/>
            <person name="Velho T.A."/>
            <person name="Ferris M."/>
            <person name="Balakrishnan C.N."/>
            <person name="Sinha S."/>
            <person name="Blatti C."/>
            <person name="London S.E."/>
            <person name="Li Y."/>
            <person name="Lin Y.C."/>
            <person name="George J."/>
            <person name="Sweedler J."/>
            <person name="Southey B."/>
            <person name="Gunaratne P."/>
            <person name="Watson M."/>
            <person name="Nam K."/>
            <person name="Backstrom N."/>
            <person name="Smeds L."/>
            <person name="Nabholz B."/>
            <person name="Itoh Y."/>
            <person name="Whitney O."/>
            <person name="Pfenning A.R."/>
            <person name="Howard J."/>
            <person name="Volker M."/>
            <person name="Skinner B.M."/>
            <person name="Griffin D.K."/>
            <person name="Ye L."/>
            <person name="McLaren W.M."/>
            <person name="Flicek P."/>
            <person name="Quesada V."/>
            <person name="Velasco G."/>
            <person name="Lopez-Otin C."/>
            <person name="Puente X.S."/>
            <person name="Olender T."/>
            <person name="Lancet D."/>
            <person name="Smit A.F."/>
            <person name="Hubley R."/>
            <person name="Konkel M.K."/>
            <person name="Walker J.A."/>
            <person name="Batzer M.A."/>
            <person name="Gu W."/>
            <person name="Pollock D.D."/>
            <person name="Chen L."/>
            <person name="Cheng Z."/>
            <person name="Eichler E.E."/>
            <person name="Stapley J."/>
            <person name="Slate J."/>
            <person name="Ekblom R."/>
            <person name="Birkhead T."/>
            <person name="Burke T."/>
            <person name="Burt D."/>
            <person name="Scharff C."/>
            <person name="Adam I."/>
            <person name="Richard H."/>
            <person name="Sultan M."/>
            <person name="Soldatov A."/>
            <person name="Lehrach H."/>
            <person name="Edwards S.V."/>
            <person name="Yang S.P."/>
            <person name="Li X."/>
            <person name="Graves T."/>
            <person name="Fulton L."/>
            <person name="Nelson J."/>
            <person name="Chinwalla A."/>
            <person name="Hou S."/>
            <person name="Mardis E.R."/>
            <person name="Wilson R.K."/>
        </authorList>
    </citation>
    <scope>NUCLEOTIDE SEQUENCE [LARGE SCALE GENOMIC DNA]</scope>
</reference>
<reference evidence="4" key="2">
    <citation type="submission" date="2025-08" db="UniProtKB">
        <authorList>
            <consortium name="Ensembl"/>
        </authorList>
    </citation>
    <scope>IDENTIFICATION</scope>
</reference>
<feature type="active site" description="Proton acceptor" evidence="2">
    <location>
        <position position="43"/>
    </location>
</feature>
<proteinExistence type="inferred from homology"/>